<evidence type="ECO:0000313" key="6">
    <source>
        <dbReference type="EMBL" id="OAO17602.1"/>
    </source>
</evidence>
<dbReference type="InterPro" id="IPR026825">
    <property type="entry name" value="Vac14"/>
</dbReference>
<keyword evidence="4" id="KW-0472">Membrane</keyword>
<accession>A0A196SN27</accession>
<dbReference type="GO" id="GO:0006661">
    <property type="term" value="P:phosphatidylinositol biosynthetic process"/>
    <property type="evidence" value="ECO:0007669"/>
    <property type="project" value="InterPro"/>
</dbReference>
<organism evidence="6 7">
    <name type="scientific">Blastocystis sp. subtype 1 (strain ATCC 50177 / NandII)</name>
    <dbReference type="NCBI Taxonomy" id="478820"/>
    <lineage>
        <taxon>Eukaryota</taxon>
        <taxon>Sar</taxon>
        <taxon>Stramenopiles</taxon>
        <taxon>Bigyra</taxon>
        <taxon>Opalozoa</taxon>
        <taxon>Opalinata</taxon>
        <taxon>Blastocystidae</taxon>
        <taxon>Blastocystis</taxon>
    </lineage>
</organism>
<dbReference type="AlphaFoldDB" id="A0A196SN27"/>
<dbReference type="EMBL" id="LXWW01000023">
    <property type="protein sequence ID" value="OAO17602.1"/>
    <property type="molecule type" value="Genomic_DNA"/>
</dbReference>
<comment type="similarity">
    <text evidence="2">Belongs to the VAC14 family.</text>
</comment>
<dbReference type="SUPFAM" id="SSF48371">
    <property type="entry name" value="ARM repeat"/>
    <property type="match status" value="1"/>
</dbReference>
<dbReference type="STRING" id="478820.A0A196SN27"/>
<dbReference type="InterPro" id="IPR011989">
    <property type="entry name" value="ARM-like"/>
</dbReference>
<evidence type="ECO:0000256" key="4">
    <source>
        <dbReference type="ARBA" id="ARBA00023136"/>
    </source>
</evidence>
<dbReference type="InterPro" id="IPR021841">
    <property type="entry name" value="VAC14_Fig4p-bd"/>
</dbReference>
<comment type="caution">
    <text evidence="6">The sequence shown here is derived from an EMBL/GenBank/DDBJ whole genome shotgun (WGS) entry which is preliminary data.</text>
</comment>
<evidence type="ECO:0000259" key="5">
    <source>
        <dbReference type="Pfam" id="PF11916"/>
    </source>
</evidence>
<gene>
    <name evidence="6" type="ORF">AV274_0626</name>
</gene>
<dbReference type="GO" id="GO:0010008">
    <property type="term" value="C:endosome membrane"/>
    <property type="evidence" value="ECO:0007669"/>
    <property type="project" value="TreeGrafter"/>
</dbReference>
<comment type="subcellular location">
    <subcellularLocation>
        <location evidence="1">Endomembrane system</location>
    </subcellularLocation>
</comment>
<evidence type="ECO:0000313" key="7">
    <source>
        <dbReference type="Proteomes" id="UP000078348"/>
    </source>
</evidence>
<dbReference type="Pfam" id="PF11916">
    <property type="entry name" value="Vac14_Fig4_bd"/>
    <property type="match status" value="1"/>
</dbReference>
<evidence type="ECO:0000256" key="1">
    <source>
        <dbReference type="ARBA" id="ARBA00004308"/>
    </source>
</evidence>
<feature type="domain" description="Vacuolar protein 14 C-terminal Fig4-binding" evidence="5">
    <location>
        <begin position="436"/>
        <end position="619"/>
    </location>
</feature>
<dbReference type="Proteomes" id="UP000078348">
    <property type="component" value="Unassembled WGS sequence"/>
</dbReference>
<reference evidence="6 7" key="1">
    <citation type="submission" date="2016-05" db="EMBL/GenBank/DDBJ databases">
        <title>Nuclear genome of Blastocystis sp. subtype 1 NandII.</title>
        <authorList>
            <person name="Gentekaki E."/>
            <person name="Curtis B."/>
            <person name="Stairs C."/>
            <person name="Eme L."/>
            <person name="Herman E."/>
            <person name="Klimes V."/>
            <person name="Arias M.C."/>
            <person name="Elias M."/>
            <person name="Hilliou F."/>
            <person name="Klute M."/>
            <person name="Malik S.-B."/>
            <person name="Pightling A."/>
            <person name="Rachubinski R."/>
            <person name="Salas D."/>
            <person name="Schlacht A."/>
            <person name="Suga H."/>
            <person name="Archibald J."/>
            <person name="Ball S.G."/>
            <person name="Clark G."/>
            <person name="Dacks J."/>
            <person name="Van Der Giezen M."/>
            <person name="Tsaousis A."/>
            <person name="Roger A."/>
        </authorList>
    </citation>
    <scope>NUCLEOTIDE SEQUENCE [LARGE SCALE GENOMIC DNA]</scope>
    <source>
        <strain evidence="7">ATCC 50177 / NandII</strain>
    </source>
</reference>
<keyword evidence="7" id="KW-1185">Reference proteome</keyword>
<protein>
    <submittedName>
        <fullName evidence="6">VAC14 family protein</fullName>
    </submittedName>
</protein>
<proteinExistence type="inferred from homology"/>
<dbReference type="PANTHER" id="PTHR16023:SF0">
    <property type="entry name" value="PROTEIN VAC14 HOMOLOG"/>
    <property type="match status" value="1"/>
</dbReference>
<name>A0A196SN27_BLAHN</name>
<dbReference type="Pfam" id="PF12755">
    <property type="entry name" value="Vac14_Fab1_bd"/>
    <property type="match status" value="1"/>
</dbReference>
<dbReference type="GO" id="GO:0070772">
    <property type="term" value="C:PAS complex"/>
    <property type="evidence" value="ECO:0007669"/>
    <property type="project" value="InterPro"/>
</dbReference>
<keyword evidence="3" id="KW-0677">Repeat</keyword>
<sequence length="634" mass="71436">MEGAEVIQEIPALVLKNLIDRSYEKRKAAAGEIESIIHQMHEAGDSERIRKIIRVMTDAIRDDSNLNSVKGGLIGLASCGIGVGTDIINYISLLLPPVLDCFDSEDTQVRFYACESLYNIVKAARGGILTFINEIFSSLCELYADVDVEVKEGASLLDKLLKEIVTETQSFDVEKLIPLMQQYIYDTSPHIRRLLISWIDVMDNVPGIDILDFLPGFLEGLFDMLSDPHREIRQETDSLLQTLLAEIKESTAGEVDTSTMITTIIVQSHNKDKFIRLTAVSWIREFVLVSEEWSLPYSQLFDALLPCLLDEEEEVQQASDNACKDLMDNFMKCDYCDDLRSLVTLVCNGLSYPSKRARLVCLRFTAILLTHSPAASARAQLPLSLFRSSLLSATKDGHDEVIEAAVEVLLQYARRLDDLPGVLRDVMEMLRESPAFLERRGSFILCMLCRYEDSTTVYHTVASILSTLDDRAFVGAIVQLLVTILLTQEETRSTRDSLRSCLFYRTPVSPASIQLYDTLYQSFCVNPIAALCLCLFVEDYCVAESIAFSLNKQTLSMALLLQANQLLSMLDSPMFMHIRLHLIDIENPSFFAMLRSIYAFLMILPQSKAYNALQNRLSSLTPLYFVLNGKRCLK</sequence>
<dbReference type="PANTHER" id="PTHR16023">
    <property type="entry name" value="TAX1 BINDING PROTEIN-RELATED"/>
    <property type="match status" value="1"/>
</dbReference>
<dbReference type="OrthoDB" id="5574975at2759"/>
<evidence type="ECO:0000256" key="3">
    <source>
        <dbReference type="ARBA" id="ARBA00022737"/>
    </source>
</evidence>
<evidence type="ECO:0000256" key="2">
    <source>
        <dbReference type="ARBA" id="ARBA00010225"/>
    </source>
</evidence>
<dbReference type="Gene3D" id="1.25.10.10">
    <property type="entry name" value="Leucine-rich Repeat Variant"/>
    <property type="match status" value="2"/>
</dbReference>
<dbReference type="InterPro" id="IPR016024">
    <property type="entry name" value="ARM-type_fold"/>
</dbReference>